<proteinExistence type="predicted"/>
<reference evidence="2" key="1">
    <citation type="submission" date="2022-07" db="EMBL/GenBank/DDBJ databases">
        <title>Genome Sequence of Agrocybe chaxingu.</title>
        <authorList>
            <person name="Buettner E."/>
        </authorList>
    </citation>
    <scope>NUCLEOTIDE SEQUENCE</scope>
    <source>
        <strain evidence="2">MP-N11</strain>
    </source>
</reference>
<dbReference type="AlphaFoldDB" id="A0A9W8TEB2"/>
<accession>A0A9W8TEB2</accession>
<name>A0A9W8TEB2_9AGAR</name>
<dbReference type="EMBL" id="JANKHO010000043">
    <property type="protein sequence ID" value="KAJ3516752.1"/>
    <property type="molecule type" value="Genomic_DNA"/>
</dbReference>
<feature type="region of interest" description="Disordered" evidence="1">
    <location>
        <begin position="1"/>
        <end position="72"/>
    </location>
</feature>
<protein>
    <submittedName>
        <fullName evidence="2">Uncharacterized protein</fullName>
    </submittedName>
</protein>
<evidence type="ECO:0000313" key="2">
    <source>
        <dbReference type="EMBL" id="KAJ3516752.1"/>
    </source>
</evidence>
<feature type="compositionally biased region" description="Polar residues" evidence="1">
    <location>
        <begin position="1"/>
        <end position="21"/>
    </location>
</feature>
<organism evidence="2 3">
    <name type="scientific">Agrocybe chaxingu</name>
    <dbReference type="NCBI Taxonomy" id="84603"/>
    <lineage>
        <taxon>Eukaryota</taxon>
        <taxon>Fungi</taxon>
        <taxon>Dikarya</taxon>
        <taxon>Basidiomycota</taxon>
        <taxon>Agaricomycotina</taxon>
        <taxon>Agaricomycetes</taxon>
        <taxon>Agaricomycetidae</taxon>
        <taxon>Agaricales</taxon>
        <taxon>Agaricineae</taxon>
        <taxon>Strophariaceae</taxon>
        <taxon>Agrocybe</taxon>
    </lineage>
</organism>
<evidence type="ECO:0000256" key="1">
    <source>
        <dbReference type="SAM" id="MobiDB-lite"/>
    </source>
</evidence>
<sequence>MSNTNGDEQGQQKATVATVTSSEDDALKIDATAPAAVDDHGDRSNGNEIAKHVEGVGMAHGANEDTDDEFPI</sequence>
<comment type="caution">
    <text evidence="2">The sequence shown here is derived from an EMBL/GenBank/DDBJ whole genome shotgun (WGS) entry which is preliminary data.</text>
</comment>
<dbReference type="Proteomes" id="UP001148786">
    <property type="component" value="Unassembled WGS sequence"/>
</dbReference>
<feature type="compositionally biased region" description="Basic and acidic residues" evidence="1">
    <location>
        <begin position="37"/>
        <end position="54"/>
    </location>
</feature>
<keyword evidence="3" id="KW-1185">Reference proteome</keyword>
<evidence type="ECO:0000313" key="3">
    <source>
        <dbReference type="Proteomes" id="UP001148786"/>
    </source>
</evidence>
<dbReference type="OrthoDB" id="10509322at2759"/>
<gene>
    <name evidence="2" type="ORF">NLJ89_g930</name>
</gene>